<gene>
    <name evidence="3" type="ORF">EYF80_025681</name>
</gene>
<name>A0A4Z2HGH3_9TELE</name>
<dbReference type="EMBL" id="SRLO01000259">
    <property type="protein sequence ID" value="TNN64063.1"/>
    <property type="molecule type" value="Genomic_DNA"/>
</dbReference>
<protein>
    <submittedName>
        <fullName evidence="3">Uncharacterized protein</fullName>
    </submittedName>
</protein>
<dbReference type="Proteomes" id="UP000314294">
    <property type="component" value="Unassembled WGS sequence"/>
</dbReference>
<organism evidence="3 4">
    <name type="scientific">Liparis tanakae</name>
    <name type="common">Tanaka's snailfish</name>
    <dbReference type="NCBI Taxonomy" id="230148"/>
    <lineage>
        <taxon>Eukaryota</taxon>
        <taxon>Metazoa</taxon>
        <taxon>Chordata</taxon>
        <taxon>Craniata</taxon>
        <taxon>Vertebrata</taxon>
        <taxon>Euteleostomi</taxon>
        <taxon>Actinopterygii</taxon>
        <taxon>Neopterygii</taxon>
        <taxon>Teleostei</taxon>
        <taxon>Neoteleostei</taxon>
        <taxon>Acanthomorphata</taxon>
        <taxon>Eupercaria</taxon>
        <taxon>Perciformes</taxon>
        <taxon>Cottioidei</taxon>
        <taxon>Cottales</taxon>
        <taxon>Liparidae</taxon>
        <taxon>Liparis</taxon>
    </lineage>
</organism>
<evidence type="ECO:0000256" key="1">
    <source>
        <dbReference type="SAM" id="MobiDB-lite"/>
    </source>
</evidence>
<evidence type="ECO:0000313" key="3">
    <source>
        <dbReference type="EMBL" id="TNN64063.1"/>
    </source>
</evidence>
<accession>A0A4Z2HGH3</accession>
<reference evidence="3 4" key="1">
    <citation type="submission" date="2019-03" db="EMBL/GenBank/DDBJ databases">
        <title>First draft genome of Liparis tanakae, snailfish: a comprehensive survey of snailfish specific genes.</title>
        <authorList>
            <person name="Kim W."/>
            <person name="Song I."/>
            <person name="Jeong J.-H."/>
            <person name="Kim D."/>
            <person name="Kim S."/>
            <person name="Ryu S."/>
            <person name="Song J.Y."/>
            <person name="Lee S.K."/>
        </authorList>
    </citation>
    <scope>NUCLEOTIDE SEQUENCE [LARGE SCALE GENOMIC DNA]</scope>
    <source>
        <tissue evidence="3">Muscle</tissue>
    </source>
</reference>
<keyword evidence="4" id="KW-1185">Reference proteome</keyword>
<sequence>MKSDSFYCVLLLLLLWCSHLSDSTLPTLKIESAPPEAAEAGAEAAAPLPTEAAPLPMAAEGQPMAAEVPAVAEGEEGRPCSSGEVLLGGPRREQQGGPGKENLEGRSVLQNTKGQAVTFPTTRGGRHTCFERRGNPETS</sequence>
<comment type="caution">
    <text evidence="3">The sequence shown here is derived from an EMBL/GenBank/DDBJ whole genome shotgun (WGS) entry which is preliminary data.</text>
</comment>
<feature type="signal peptide" evidence="2">
    <location>
        <begin position="1"/>
        <end position="23"/>
    </location>
</feature>
<feature type="region of interest" description="Disordered" evidence="1">
    <location>
        <begin position="34"/>
        <end position="139"/>
    </location>
</feature>
<feature type="chain" id="PRO_5021501247" evidence="2">
    <location>
        <begin position="24"/>
        <end position="139"/>
    </location>
</feature>
<evidence type="ECO:0000256" key="2">
    <source>
        <dbReference type="SAM" id="SignalP"/>
    </source>
</evidence>
<feature type="compositionally biased region" description="Basic and acidic residues" evidence="1">
    <location>
        <begin position="128"/>
        <end position="139"/>
    </location>
</feature>
<evidence type="ECO:0000313" key="4">
    <source>
        <dbReference type="Proteomes" id="UP000314294"/>
    </source>
</evidence>
<feature type="compositionally biased region" description="Polar residues" evidence="1">
    <location>
        <begin position="108"/>
        <end position="121"/>
    </location>
</feature>
<dbReference type="AlphaFoldDB" id="A0A4Z2HGH3"/>
<keyword evidence="2" id="KW-0732">Signal</keyword>
<feature type="compositionally biased region" description="Low complexity" evidence="1">
    <location>
        <begin position="34"/>
        <end position="72"/>
    </location>
</feature>
<proteinExistence type="predicted"/>